<evidence type="ECO:0000256" key="1">
    <source>
        <dbReference type="ARBA" id="ARBA00007532"/>
    </source>
</evidence>
<dbReference type="InterPro" id="IPR023753">
    <property type="entry name" value="FAD/NAD-binding_dom"/>
</dbReference>
<evidence type="ECO:0000256" key="2">
    <source>
        <dbReference type="ARBA" id="ARBA00022630"/>
    </source>
</evidence>
<name>A0A4R5NS87_9LACO</name>
<feature type="binding site" evidence="4">
    <location>
        <position position="259"/>
    </location>
    <ligand>
        <name>NAD(+)</name>
        <dbReference type="ChEBI" id="CHEBI:57540"/>
    </ligand>
</feature>
<dbReference type="RefSeq" id="WP_010620803.1">
    <property type="nucleotide sequence ID" value="NZ_PUFO01000023.1"/>
</dbReference>
<keyword evidence="3 4" id="KW-0274">FAD</keyword>
<evidence type="ECO:0000256" key="5">
    <source>
        <dbReference type="PIRSR" id="PIRSR000350-4"/>
    </source>
</evidence>
<feature type="binding site" evidence="4">
    <location>
        <begin position="172"/>
        <end position="179"/>
    </location>
    <ligand>
        <name>NAD(+)</name>
        <dbReference type="ChEBI" id="CHEBI:57540"/>
    </ligand>
</feature>
<dbReference type="EMBL" id="PUFO01000023">
    <property type="protein sequence ID" value="TDG79478.1"/>
    <property type="molecule type" value="Genomic_DNA"/>
</dbReference>
<dbReference type="GO" id="GO:0000166">
    <property type="term" value="F:nucleotide binding"/>
    <property type="evidence" value="ECO:0007669"/>
    <property type="project" value="UniProtKB-KW"/>
</dbReference>
<keyword evidence="4" id="KW-0520">NAD</keyword>
<evidence type="ECO:0008006" key="10">
    <source>
        <dbReference type="Google" id="ProtNLM"/>
    </source>
</evidence>
<dbReference type="OrthoDB" id="9800167at2"/>
<feature type="binding site" evidence="4">
    <location>
        <position position="51"/>
    </location>
    <ligand>
        <name>FAD</name>
        <dbReference type="ChEBI" id="CHEBI:57692"/>
    </ligand>
</feature>
<dbReference type="PANTHER" id="PTHR43014:SF5">
    <property type="entry name" value="GLUTATHIONE REDUCTASE (NADPH)"/>
    <property type="match status" value="1"/>
</dbReference>
<feature type="binding site" evidence="4">
    <location>
        <position position="299"/>
    </location>
    <ligand>
        <name>FAD</name>
        <dbReference type="ChEBI" id="CHEBI:57692"/>
    </ligand>
</feature>
<comment type="cofactor">
    <cofactor evidence="4">
        <name>FAD</name>
        <dbReference type="ChEBI" id="CHEBI:57692"/>
    </cofactor>
    <text evidence="4">Binds 1 FAD per subunit.</text>
</comment>
<reference evidence="8 9" key="1">
    <citation type="journal article" date="2019" name="Appl. Microbiol. Biotechnol.">
        <title>Uncovering carbohydrate metabolism through a genotype-phenotype association study of 56 lactic acid bacteria genomes.</title>
        <authorList>
            <person name="Buron-Moles G."/>
            <person name="Chailyan A."/>
            <person name="Dolejs I."/>
            <person name="Forster J."/>
            <person name="Miks M.H."/>
        </authorList>
    </citation>
    <scope>NUCLEOTIDE SEQUENCE [LARGE SCALE GENOMIC DNA]</scope>
    <source>
        <strain evidence="8 9">ATCC 49373</strain>
    </source>
</reference>
<dbReference type="SUPFAM" id="SSF55424">
    <property type="entry name" value="FAD/NAD-linked reductases, dimerisation (C-terminal) domain"/>
    <property type="match status" value="1"/>
</dbReference>
<dbReference type="PRINTS" id="PR00411">
    <property type="entry name" value="PNDRDTASEI"/>
</dbReference>
<comment type="caution">
    <text evidence="8">The sequence shown here is derived from an EMBL/GenBank/DDBJ whole genome shotgun (WGS) entry which is preliminary data.</text>
</comment>
<comment type="similarity">
    <text evidence="1">Belongs to the class-I pyridine nucleotide-disulfide oxidoreductase family.</text>
</comment>
<evidence type="ECO:0000259" key="7">
    <source>
        <dbReference type="Pfam" id="PF07992"/>
    </source>
</evidence>
<sequence length="445" mass="48718">MKKSFNTVVIGGGVAGSSAAASLQNAGQKVAVIENEFFGGTCPNRGCDPKKILLGAIETKKLVEQLRETGIDGETQINWENLMKNKRAYTGPISANTQKWLQSTGVETYHSSGQFNDSGNFEVDGDELEADNFIIATGLRPSILPIKGNQYLETSNEFLDLDNMPERVAFIGAGYEAFEFASIARTAGAEVHIIHHNDKPLKAFDSDMVSELVKSLQAQGVQFDFNVDITEIKKSEDAFTLTDGNGYSLSVDRVFGTTGRIPNVENIGLDKVNVDYDKRGIKVDDHLRTSNSTMFALGDVISRKSIPKLTPVATFDSNYVVAEILGKNTKAIDYPAIPSVIFGTPKLAKVGVDTAQAKDSDDYKVTKLDVTSWFSYMRLNEPKAVVKVVLEKDSQRIVGAECMSGEADQLINYFTFIIDDKITMDQIGKRVFAYPTIASDLGYFG</sequence>
<accession>A0A4R5NS87</accession>
<dbReference type="Pfam" id="PF07992">
    <property type="entry name" value="Pyr_redox_2"/>
    <property type="match status" value="1"/>
</dbReference>
<dbReference type="GO" id="GO:0016491">
    <property type="term" value="F:oxidoreductase activity"/>
    <property type="evidence" value="ECO:0007669"/>
    <property type="project" value="InterPro"/>
</dbReference>
<dbReference type="PIRSF" id="PIRSF000350">
    <property type="entry name" value="Mercury_reductase_MerA"/>
    <property type="match status" value="1"/>
</dbReference>
<keyword evidence="4" id="KW-0547">Nucleotide-binding</keyword>
<dbReference type="InterPro" id="IPR004099">
    <property type="entry name" value="Pyr_nucl-diS_OxRdtase_dimer"/>
</dbReference>
<dbReference type="InterPro" id="IPR001100">
    <property type="entry name" value="Pyr_nuc-diS_OxRdtase"/>
</dbReference>
<keyword evidence="9" id="KW-1185">Reference proteome</keyword>
<evidence type="ECO:0000256" key="3">
    <source>
        <dbReference type="ARBA" id="ARBA00022827"/>
    </source>
</evidence>
<dbReference type="InterPro" id="IPR016156">
    <property type="entry name" value="FAD/NAD-linked_Rdtase_dimer_sf"/>
</dbReference>
<protein>
    <recommendedName>
        <fullName evidence="10">FAD/NAD(P)-binding domain-containing protein</fullName>
    </recommendedName>
</protein>
<evidence type="ECO:0000313" key="9">
    <source>
        <dbReference type="Proteomes" id="UP000294854"/>
    </source>
</evidence>
<feature type="domain" description="FAD/NAD(P)-binding" evidence="7">
    <location>
        <begin position="6"/>
        <end position="314"/>
    </location>
</feature>
<evidence type="ECO:0000259" key="6">
    <source>
        <dbReference type="Pfam" id="PF02852"/>
    </source>
</evidence>
<dbReference type="PRINTS" id="PR00368">
    <property type="entry name" value="FADPNR"/>
</dbReference>
<dbReference type="Gene3D" id="3.50.50.60">
    <property type="entry name" value="FAD/NAD(P)-binding domain"/>
    <property type="match status" value="2"/>
</dbReference>
<dbReference type="Gene3D" id="3.30.390.30">
    <property type="match status" value="1"/>
</dbReference>
<dbReference type="AlphaFoldDB" id="A0A4R5NS87"/>
<feature type="binding site" evidence="4">
    <location>
        <position position="113"/>
    </location>
    <ligand>
        <name>FAD</name>
        <dbReference type="ChEBI" id="CHEBI:57692"/>
    </ligand>
</feature>
<feature type="disulfide bond" description="Redox-active" evidence="5">
    <location>
        <begin position="42"/>
        <end position="47"/>
    </location>
</feature>
<organism evidence="8 9">
    <name type="scientific">Secundilactobacillus malefermentans</name>
    <dbReference type="NCBI Taxonomy" id="176292"/>
    <lineage>
        <taxon>Bacteria</taxon>
        <taxon>Bacillati</taxon>
        <taxon>Bacillota</taxon>
        <taxon>Bacilli</taxon>
        <taxon>Lactobacillales</taxon>
        <taxon>Lactobacillaceae</taxon>
        <taxon>Secundilactobacillus</taxon>
    </lineage>
</organism>
<dbReference type="Proteomes" id="UP000294854">
    <property type="component" value="Unassembled WGS sequence"/>
</dbReference>
<dbReference type="STRING" id="1122149.FD44_GL000278"/>
<dbReference type="Pfam" id="PF02852">
    <property type="entry name" value="Pyr_redox_dim"/>
    <property type="match status" value="1"/>
</dbReference>
<keyword evidence="2" id="KW-0285">Flavoprotein</keyword>
<feature type="domain" description="Pyridine nucleotide-disulphide oxidoreductase dimerisation" evidence="6">
    <location>
        <begin position="337"/>
        <end position="439"/>
    </location>
</feature>
<evidence type="ECO:0000313" key="8">
    <source>
        <dbReference type="EMBL" id="TDG79478.1"/>
    </source>
</evidence>
<dbReference type="PANTHER" id="PTHR43014">
    <property type="entry name" value="MERCURIC REDUCTASE"/>
    <property type="match status" value="1"/>
</dbReference>
<dbReference type="SUPFAM" id="SSF51905">
    <property type="entry name" value="FAD/NAD(P)-binding domain"/>
    <property type="match status" value="1"/>
</dbReference>
<dbReference type="InterPro" id="IPR036188">
    <property type="entry name" value="FAD/NAD-bd_sf"/>
</dbReference>
<evidence type="ECO:0000256" key="4">
    <source>
        <dbReference type="PIRSR" id="PIRSR000350-3"/>
    </source>
</evidence>
<proteinExistence type="inferred from homology"/>
<gene>
    <name evidence="8" type="ORF">C5L31_000745</name>
</gene>